<comment type="caution">
    <text evidence="11">The sequence shown here is derived from an EMBL/GenBank/DDBJ whole genome shotgun (WGS) entry which is preliminary data.</text>
</comment>
<dbReference type="Gene3D" id="3.40.50.720">
    <property type="entry name" value="NAD(P)-binding Rossmann-like Domain"/>
    <property type="match status" value="1"/>
</dbReference>
<accession>A0AAW1MNK5</accession>
<feature type="binding site" evidence="7">
    <location>
        <begin position="19"/>
        <end position="24"/>
    </location>
    <ligand>
        <name>NAD(+)</name>
        <dbReference type="ChEBI" id="CHEBI:57540"/>
    </ligand>
</feature>
<keyword evidence="4 8" id="KW-0560">Oxidoreductase</keyword>
<comment type="pathway">
    <text evidence="1 8">Fermentation; pyruvate fermentation to lactate; (S)-lactate from pyruvate: step 1/1.</text>
</comment>
<dbReference type="EC" id="1.1.1.27" evidence="3 8"/>
<evidence type="ECO:0000256" key="5">
    <source>
        <dbReference type="ARBA" id="ARBA00023027"/>
    </source>
</evidence>
<organism evidence="11 12">
    <name type="scientific">Popillia japonica</name>
    <name type="common">Japanese beetle</name>
    <dbReference type="NCBI Taxonomy" id="7064"/>
    <lineage>
        <taxon>Eukaryota</taxon>
        <taxon>Metazoa</taxon>
        <taxon>Ecdysozoa</taxon>
        <taxon>Arthropoda</taxon>
        <taxon>Hexapoda</taxon>
        <taxon>Insecta</taxon>
        <taxon>Pterygota</taxon>
        <taxon>Neoptera</taxon>
        <taxon>Endopterygota</taxon>
        <taxon>Coleoptera</taxon>
        <taxon>Polyphaga</taxon>
        <taxon>Scarabaeiformia</taxon>
        <taxon>Scarabaeidae</taxon>
        <taxon>Rutelinae</taxon>
        <taxon>Popillia</taxon>
    </lineage>
</organism>
<evidence type="ECO:0000259" key="10">
    <source>
        <dbReference type="Pfam" id="PF02866"/>
    </source>
</evidence>
<dbReference type="PRINTS" id="PR00086">
    <property type="entry name" value="LLDHDRGNASE"/>
</dbReference>
<dbReference type="FunFam" id="3.40.50.720:FF:000018">
    <property type="entry name" value="Malate dehydrogenase"/>
    <property type="match status" value="1"/>
</dbReference>
<dbReference type="PIRSF" id="PIRSF000102">
    <property type="entry name" value="Lac_mal_DH"/>
    <property type="match status" value="1"/>
</dbReference>
<evidence type="ECO:0000259" key="9">
    <source>
        <dbReference type="Pfam" id="PF00056"/>
    </source>
</evidence>
<dbReference type="SUPFAM" id="SSF56327">
    <property type="entry name" value="LDH C-terminal domain-like"/>
    <property type="match status" value="1"/>
</dbReference>
<dbReference type="InterPro" id="IPR001557">
    <property type="entry name" value="L-lactate/malate_DH"/>
</dbReference>
<dbReference type="SUPFAM" id="SSF51735">
    <property type="entry name" value="NAD(P)-binding Rossmann-fold domains"/>
    <property type="match status" value="1"/>
</dbReference>
<dbReference type="InterPro" id="IPR015955">
    <property type="entry name" value="Lactate_DH/Glyco_Ohase_4_C"/>
</dbReference>
<sequence length="278" mass="30296">MKPLQLTESDGSNKVTVVGIGQVGMACAFSILSQKLTTNICLMDANADKLMGETCDLLHGVSFIGDCKIKGSTDYKDSANSKVCIITAGVRQREGETRLALVQRNVEVMRNIIPPLAKYSPKAIYIVVSNPVDVLTYVAWKLSGLPSEQVIGSGTNLDSSRFRHFLSNRLGIASTDCHGWIIGEHGDSSVAVWSNVNVCGVPLIQLNSKFGTPDDAEKWHLLHHDVIQSAYKVIKLKGYTSWATGLTISAVVRAILKTSFRALIKLSNLRDIRRGLLV</sequence>
<dbReference type="PANTHER" id="PTHR43128:SF16">
    <property type="entry name" value="L-LACTATE DEHYDROGENASE"/>
    <property type="match status" value="1"/>
</dbReference>
<dbReference type="PROSITE" id="PS51257">
    <property type="entry name" value="PROKAR_LIPOPROTEIN"/>
    <property type="match status" value="1"/>
</dbReference>
<evidence type="ECO:0000313" key="11">
    <source>
        <dbReference type="EMBL" id="KAK9747444.1"/>
    </source>
</evidence>
<dbReference type="AlphaFoldDB" id="A0AAW1MNK5"/>
<dbReference type="Proteomes" id="UP001458880">
    <property type="component" value="Unassembled WGS sequence"/>
</dbReference>
<dbReference type="GO" id="GO:0004459">
    <property type="term" value="F:L-lactate dehydrogenase (NAD+) activity"/>
    <property type="evidence" value="ECO:0007669"/>
    <property type="project" value="UniProtKB-EC"/>
</dbReference>
<protein>
    <recommendedName>
        <fullName evidence="3 8">L-lactate dehydrogenase</fullName>
        <ecNumber evidence="3 8">1.1.1.27</ecNumber>
    </recommendedName>
</protein>
<evidence type="ECO:0000256" key="1">
    <source>
        <dbReference type="ARBA" id="ARBA00004843"/>
    </source>
</evidence>
<comment type="similarity">
    <text evidence="2">Belongs to the LDH/MDH superfamily. LDH family.</text>
</comment>
<dbReference type="PANTHER" id="PTHR43128">
    <property type="entry name" value="L-2-HYDROXYCARBOXYLATE DEHYDROGENASE (NAD(P)(+))"/>
    <property type="match status" value="1"/>
</dbReference>
<feature type="active site" description="Proton acceptor" evidence="6">
    <location>
        <position position="185"/>
    </location>
</feature>
<evidence type="ECO:0000256" key="4">
    <source>
        <dbReference type="ARBA" id="ARBA00023002"/>
    </source>
</evidence>
<reference evidence="11 12" key="1">
    <citation type="journal article" date="2024" name="BMC Genomics">
        <title>De novo assembly and annotation of Popillia japonica's genome with initial clues to its potential as an invasive pest.</title>
        <authorList>
            <person name="Cucini C."/>
            <person name="Boschi S."/>
            <person name="Funari R."/>
            <person name="Cardaioli E."/>
            <person name="Iannotti N."/>
            <person name="Marturano G."/>
            <person name="Paoli F."/>
            <person name="Bruttini M."/>
            <person name="Carapelli A."/>
            <person name="Frati F."/>
            <person name="Nardi F."/>
        </authorList>
    </citation>
    <scope>NUCLEOTIDE SEQUENCE [LARGE SCALE GENOMIC DNA]</scope>
    <source>
        <strain evidence="11">DMR45628</strain>
    </source>
</reference>
<dbReference type="EMBL" id="JASPKY010000030">
    <property type="protein sequence ID" value="KAK9747444.1"/>
    <property type="molecule type" value="Genomic_DNA"/>
</dbReference>
<proteinExistence type="inferred from homology"/>
<keyword evidence="12" id="KW-1185">Reference proteome</keyword>
<name>A0AAW1MNK5_POPJA</name>
<feature type="domain" description="Lactate/malate dehydrogenase N-terminal" evidence="9">
    <location>
        <begin position="14"/>
        <end position="152"/>
    </location>
</feature>
<feature type="binding site" evidence="7">
    <location>
        <begin position="128"/>
        <end position="130"/>
    </location>
    <ligand>
        <name>NAD(+)</name>
        <dbReference type="ChEBI" id="CHEBI:57540"/>
    </ligand>
</feature>
<dbReference type="InterPro" id="IPR036291">
    <property type="entry name" value="NAD(P)-bd_dom_sf"/>
</dbReference>
<feature type="binding site" evidence="7">
    <location>
        <position position="105"/>
    </location>
    <ligand>
        <name>NAD(+)</name>
        <dbReference type="ChEBI" id="CHEBI:57540"/>
    </ligand>
</feature>
<feature type="domain" description="Lactate/malate dehydrogenase C-terminal" evidence="10">
    <location>
        <begin position="155"/>
        <end position="258"/>
    </location>
</feature>
<gene>
    <name evidence="11" type="ORF">QE152_g5233</name>
</gene>
<evidence type="ECO:0000256" key="3">
    <source>
        <dbReference type="ARBA" id="ARBA00012967"/>
    </source>
</evidence>
<evidence type="ECO:0000313" key="12">
    <source>
        <dbReference type="Proteomes" id="UP001458880"/>
    </source>
</evidence>
<dbReference type="InterPro" id="IPR018177">
    <property type="entry name" value="L-lactate_DH_AS"/>
</dbReference>
<dbReference type="InterPro" id="IPR001236">
    <property type="entry name" value="Lactate/malate_DH_N"/>
</dbReference>
<feature type="binding site" evidence="7">
    <location>
        <position position="44"/>
    </location>
    <ligand>
        <name>NAD(+)</name>
        <dbReference type="ChEBI" id="CHEBI:57540"/>
    </ligand>
</feature>
<evidence type="ECO:0000256" key="8">
    <source>
        <dbReference type="RuleBase" id="RU000496"/>
    </source>
</evidence>
<comment type="catalytic activity">
    <reaction evidence="8">
        <text>(S)-lactate + NAD(+) = pyruvate + NADH + H(+)</text>
        <dbReference type="Rhea" id="RHEA:23444"/>
        <dbReference type="ChEBI" id="CHEBI:15361"/>
        <dbReference type="ChEBI" id="CHEBI:15378"/>
        <dbReference type="ChEBI" id="CHEBI:16651"/>
        <dbReference type="ChEBI" id="CHEBI:57540"/>
        <dbReference type="ChEBI" id="CHEBI:57945"/>
        <dbReference type="EC" id="1.1.1.27"/>
    </reaction>
</comment>
<evidence type="ECO:0000256" key="2">
    <source>
        <dbReference type="ARBA" id="ARBA00006054"/>
    </source>
</evidence>
<evidence type="ECO:0000256" key="7">
    <source>
        <dbReference type="PIRSR" id="PIRSR000102-3"/>
    </source>
</evidence>
<dbReference type="GO" id="GO:0006089">
    <property type="term" value="P:lactate metabolic process"/>
    <property type="evidence" value="ECO:0007669"/>
    <property type="project" value="TreeGrafter"/>
</dbReference>
<keyword evidence="5 7" id="KW-0520">NAD</keyword>
<dbReference type="Pfam" id="PF00056">
    <property type="entry name" value="Ldh_1_N"/>
    <property type="match status" value="1"/>
</dbReference>
<dbReference type="CDD" id="cd05293">
    <property type="entry name" value="LDH_1"/>
    <property type="match status" value="1"/>
</dbReference>
<dbReference type="Gene3D" id="3.90.110.10">
    <property type="entry name" value="Lactate dehydrogenase/glycoside hydrolase, family 4, C-terminal"/>
    <property type="match status" value="1"/>
</dbReference>
<dbReference type="Pfam" id="PF02866">
    <property type="entry name" value="Ldh_1_C"/>
    <property type="match status" value="1"/>
</dbReference>
<dbReference type="InterPro" id="IPR022383">
    <property type="entry name" value="Lactate/malate_DH_C"/>
</dbReference>
<dbReference type="PROSITE" id="PS00064">
    <property type="entry name" value="L_LDH"/>
    <property type="match status" value="1"/>
</dbReference>
<evidence type="ECO:0000256" key="6">
    <source>
        <dbReference type="PIRSR" id="PIRSR000102-1"/>
    </source>
</evidence>